<accession>A0A2H0YSF9</accession>
<protein>
    <submittedName>
        <fullName evidence="2">Uncharacterized protein</fullName>
    </submittedName>
</protein>
<feature type="transmembrane region" description="Helical" evidence="1">
    <location>
        <begin position="91"/>
        <end position="113"/>
    </location>
</feature>
<feature type="transmembrane region" description="Helical" evidence="1">
    <location>
        <begin position="20"/>
        <end position="46"/>
    </location>
</feature>
<evidence type="ECO:0000313" key="2">
    <source>
        <dbReference type="EMBL" id="PIS41431.1"/>
    </source>
</evidence>
<keyword evidence="1" id="KW-0472">Membrane</keyword>
<gene>
    <name evidence="2" type="ORF">COT25_03110</name>
</gene>
<reference evidence="3" key="1">
    <citation type="submission" date="2017-09" db="EMBL/GenBank/DDBJ databases">
        <title>Depth-based differentiation of microbial function through sediment-hosted aquifers and enrichment of novel symbionts in the deep terrestrial subsurface.</title>
        <authorList>
            <person name="Probst A.J."/>
            <person name="Ladd B."/>
            <person name="Jarett J.K."/>
            <person name="Geller-Mcgrath D.E."/>
            <person name="Sieber C.M.K."/>
            <person name="Emerson J.B."/>
            <person name="Anantharaman K."/>
            <person name="Thomas B.C."/>
            <person name="Malmstrom R."/>
            <person name="Stieglmeier M."/>
            <person name="Klingl A."/>
            <person name="Woyke T."/>
            <person name="Ryan C.M."/>
            <person name="Banfield J.F."/>
        </authorList>
    </citation>
    <scope>NUCLEOTIDE SEQUENCE [LARGE SCALE GENOMIC DNA]</scope>
</reference>
<organism evidence="2 3">
    <name type="scientific">Candidatus Kerfeldbacteria bacterium CG08_land_8_20_14_0_20_42_7</name>
    <dbReference type="NCBI Taxonomy" id="2014245"/>
    <lineage>
        <taxon>Bacteria</taxon>
        <taxon>Candidatus Kerfeldiibacteriota</taxon>
    </lineage>
</organism>
<feature type="transmembrane region" description="Helical" evidence="1">
    <location>
        <begin position="125"/>
        <end position="142"/>
    </location>
</feature>
<sequence length="155" mass="17368">MEAMKSEQHKKILASSWEQLSIQAILKAVALPTLIPIVVLSALHVWYVQSSEPFSTSWYSLVVFFLYIATFGAVGLYMFRTYQVTQPMMVVLMVVSGLLAGLIIAGLKLIMYFETWAVFRLISEPIFTAVFAGIFGTILLWSRSRLPSNLGRGIL</sequence>
<feature type="transmembrane region" description="Helical" evidence="1">
    <location>
        <begin position="58"/>
        <end position="79"/>
    </location>
</feature>
<comment type="caution">
    <text evidence="2">The sequence shown here is derived from an EMBL/GenBank/DDBJ whole genome shotgun (WGS) entry which is preliminary data.</text>
</comment>
<evidence type="ECO:0000256" key="1">
    <source>
        <dbReference type="SAM" id="Phobius"/>
    </source>
</evidence>
<dbReference type="AlphaFoldDB" id="A0A2H0YSF9"/>
<name>A0A2H0YSF9_9BACT</name>
<dbReference type="Proteomes" id="UP000228711">
    <property type="component" value="Unassembled WGS sequence"/>
</dbReference>
<proteinExistence type="predicted"/>
<keyword evidence="1" id="KW-0812">Transmembrane</keyword>
<keyword evidence="1" id="KW-1133">Transmembrane helix</keyword>
<dbReference type="EMBL" id="PEXV01000105">
    <property type="protein sequence ID" value="PIS41431.1"/>
    <property type="molecule type" value="Genomic_DNA"/>
</dbReference>
<evidence type="ECO:0000313" key="3">
    <source>
        <dbReference type="Proteomes" id="UP000228711"/>
    </source>
</evidence>